<dbReference type="Gene3D" id="3.40.640.10">
    <property type="entry name" value="Type I PLP-dependent aspartate aminotransferase-like (Major domain)"/>
    <property type="match status" value="1"/>
</dbReference>
<dbReference type="PANTHER" id="PTHR13693">
    <property type="entry name" value="CLASS II AMINOTRANSFERASE/8-AMINO-7-OXONONANOATE SYNTHASE"/>
    <property type="match status" value="1"/>
</dbReference>
<dbReference type="RefSeq" id="WP_336557956.1">
    <property type="nucleotide sequence ID" value="NZ_JAYLLN010000044.1"/>
</dbReference>
<keyword evidence="4" id="KW-0032">Aminotransferase</keyword>
<dbReference type="InterPro" id="IPR015424">
    <property type="entry name" value="PyrdxlP-dep_Trfase"/>
</dbReference>
<comment type="cofactor">
    <cofactor evidence="1">
        <name>pyridoxal 5'-phosphate</name>
        <dbReference type="ChEBI" id="CHEBI:597326"/>
    </cofactor>
</comment>
<evidence type="ECO:0000256" key="2">
    <source>
        <dbReference type="ARBA" id="ARBA00022679"/>
    </source>
</evidence>
<reference evidence="4 5" key="1">
    <citation type="submission" date="2024-01" db="EMBL/GenBank/DDBJ databases">
        <title>Sphingobacterium tenebrionis sp. nov., a novel endophyte isolated from tenebrio molitor intestines.</title>
        <authorList>
            <person name="Zhang C."/>
        </authorList>
    </citation>
    <scope>NUCLEOTIDE SEQUENCE [LARGE SCALE GENOMIC DNA]</scope>
    <source>
        <strain evidence="4 5">PU5-4</strain>
    </source>
</reference>
<proteinExistence type="predicted"/>
<evidence type="ECO:0000313" key="4">
    <source>
        <dbReference type="EMBL" id="MEI5986120.1"/>
    </source>
</evidence>
<dbReference type="InterPro" id="IPR050087">
    <property type="entry name" value="AON_synthase_class-II"/>
</dbReference>
<evidence type="ECO:0000259" key="3">
    <source>
        <dbReference type="Pfam" id="PF00155"/>
    </source>
</evidence>
<feature type="domain" description="Aminotransferase class I/classII large" evidence="3">
    <location>
        <begin position="138"/>
        <end position="340"/>
    </location>
</feature>
<evidence type="ECO:0000313" key="5">
    <source>
        <dbReference type="Proteomes" id="UP001363035"/>
    </source>
</evidence>
<sequence length="354" mass="39013">MTSFRKLNQPTGRIIHQDDASYLFFGGTAYLGLLQNPDYIELYKDGIDKYGLNNGTSRTNNVQLGIYEEVEQDLAQRFGFEDAAVLSSGYLAAQIAVKVLSKGRKVYYAPDCHPSLWLGDDPGVAVGFEDWLTNSIEEINASHEEEFVMISNSMDNLTPRLNDFSALNQLSNNKFATLILDDSHGIGVLRKNQVSTPVETYKAENLNIVVLASLAKGMGTDAGVVLGNSETIKAIKKHPIFLGSSPSAPAALYALKNGKAIYNHAFDQMQGNVSQLENLVKGLKLSHIPHFPVFSTQAPSLYKHLINHKIVISSFPYPLADSPLLNRIIVSALHRPADIEWLGEVLSRENILKL</sequence>
<protein>
    <submittedName>
        <fullName evidence="4">Aminotransferase class I/II-fold pyridoxal phosphate-dependent enzyme</fullName>
    </submittedName>
</protein>
<dbReference type="GO" id="GO:0008483">
    <property type="term" value="F:transaminase activity"/>
    <property type="evidence" value="ECO:0007669"/>
    <property type="project" value="UniProtKB-KW"/>
</dbReference>
<dbReference type="Proteomes" id="UP001363035">
    <property type="component" value="Unassembled WGS sequence"/>
</dbReference>
<dbReference type="InterPro" id="IPR004839">
    <property type="entry name" value="Aminotransferase_I/II_large"/>
</dbReference>
<keyword evidence="2" id="KW-0808">Transferase</keyword>
<gene>
    <name evidence="4" type="ORF">VJ786_14550</name>
</gene>
<dbReference type="Pfam" id="PF00155">
    <property type="entry name" value="Aminotran_1_2"/>
    <property type="match status" value="1"/>
</dbReference>
<dbReference type="EMBL" id="JAYLLN010000044">
    <property type="protein sequence ID" value="MEI5986120.1"/>
    <property type="molecule type" value="Genomic_DNA"/>
</dbReference>
<accession>A0ABU8I9P6</accession>
<name>A0ABU8I9P6_9SPHI</name>
<comment type="caution">
    <text evidence="4">The sequence shown here is derived from an EMBL/GenBank/DDBJ whole genome shotgun (WGS) entry which is preliminary data.</text>
</comment>
<dbReference type="InterPro" id="IPR015421">
    <property type="entry name" value="PyrdxlP-dep_Trfase_major"/>
</dbReference>
<dbReference type="SUPFAM" id="SSF53383">
    <property type="entry name" value="PLP-dependent transferases"/>
    <property type="match status" value="1"/>
</dbReference>
<evidence type="ECO:0000256" key="1">
    <source>
        <dbReference type="ARBA" id="ARBA00001933"/>
    </source>
</evidence>
<dbReference type="InterPro" id="IPR015422">
    <property type="entry name" value="PyrdxlP-dep_Trfase_small"/>
</dbReference>
<dbReference type="Gene3D" id="3.90.1150.10">
    <property type="entry name" value="Aspartate Aminotransferase, domain 1"/>
    <property type="match status" value="1"/>
</dbReference>
<keyword evidence="5" id="KW-1185">Reference proteome</keyword>
<organism evidence="4 5">
    <name type="scientific">Sphingobacterium tenebrionis</name>
    <dbReference type="NCBI Taxonomy" id="3111775"/>
    <lineage>
        <taxon>Bacteria</taxon>
        <taxon>Pseudomonadati</taxon>
        <taxon>Bacteroidota</taxon>
        <taxon>Sphingobacteriia</taxon>
        <taxon>Sphingobacteriales</taxon>
        <taxon>Sphingobacteriaceae</taxon>
        <taxon>Sphingobacterium</taxon>
    </lineage>
</organism>